<proteinExistence type="predicted"/>
<dbReference type="RefSeq" id="WP_335961235.1">
    <property type="nucleotide sequence ID" value="NZ_JAXBLX010000015.1"/>
</dbReference>
<dbReference type="Gene3D" id="1.10.3450.10">
    <property type="entry name" value="TTHA0068-like"/>
    <property type="match status" value="1"/>
</dbReference>
<accession>A0ABV6KIA1</accession>
<name>A0ABV6KIA1_9BACI</name>
<dbReference type="PANTHER" id="PTHR34796">
    <property type="entry name" value="EXPRESSED PROTEIN"/>
    <property type="match status" value="1"/>
</dbReference>
<organism evidence="1 2">
    <name type="scientific">Halalkalibacter kiskunsagensis</name>
    <dbReference type="NCBI Taxonomy" id="1548599"/>
    <lineage>
        <taxon>Bacteria</taxon>
        <taxon>Bacillati</taxon>
        <taxon>Bacillota</taxon>
        <taxon>Bacilli</taxon>
        <taxon>Bacillales</taxon>
        <taxon>Bacillaceae</taxon>
        <taxon>Halalkalibacter</taxon>
    </lineage>
</organism>
<dbReference type="PANTHER" id="PTHR34796:SF1">
    <property type="entry name" value="EXPRESSED PROTEIN"/>
    <property type="match status" value="1"/>
</dbReference>
<dbReference type="InterPro" id="IPR023203">
    <property type="entry name" value="TTHA0068_sf"/>
</dbReference>
<evidence type="ECO:0000313" key="2">
    <source>
        <dbReference type="Proteomes" id="UP001589838"/>
    </source>
</evidence>
<gene>
    <name evidence="1" type="ORF">ACFFHM_21420</name>
</gene>
<sequence length="178" mass="21147">MYSEAYLDFLIYFHSDRDYFECHEVLEEHWKEQSTKSRHSHWVGLIQIAVGLYHHRRGNVSGAWRMYDKAISVISKEHQSISALGLDVPKLLDQLKAQQVLLETSPLTFVDMDLPITDEALLQACQKHCQQLRKQWMTKKEVPEHIIHKHFLRDRSDIVKERARQLTLRKQNKEEEND</sequence>
<dbReference type="EMBL" id="JBHLUX010000090">
    <property type="protein sequence ID" value="MFC0472979.1"/>
    <property type="molecule type" value="Genomic_DNA"/>
</dbReference>
<dbReference type="InterPro" id="IPR005500">
    <property type="entry name" value="DUF309"/>
</dbReference>
<dbReference type="SUPFAM" id="SSF140663">
    <property type="entry name" value="TTHA0068-like"/>
    <property type="match status" value="1"/>
</dbReference>
<dbReference type="Pfam" id="PF03745">
    <property type="entry name" value="DUF309"/>
    <property type="match status" value="1"/>
</dbReference>
<reference evidence="1 2" key="1">
    <citation type="submission" date="2024-09" db="EMBL/GenBank/DDBJ databases">
        <authorList>
            <person name="Sun Q."/>
            <person name="Mori K."/>
        </authorList>
    </citation>
    <scope>NUCLEOTIDE SEQUENCE [LARGE SCALE GENOMIC DNA]</scope>
    <source>
        <strain evidence="1 2">NCAIM B.02610</strain>
    </source>
</reference>
<evidence type="ECO:0000313" key="1">
    <source>
        <dbReference type="EMBL" id="MFC0472979.1"/>
    </source>
</evidence>
<keyword evidence="2" id="KW-1185">Reference proteome</keyword>
<comment type="caution">
    <text evidence="1">The sequence shown here is derived from an EMBL/GenBank/DDBJ whole genome shotgun (WGS) entry which is preliminary data.</text>
</comment>
<dbReference type="Proteomes" id="UP001589838">
    <property type="component" value="Unassembled WGS sequence"/>
</dbReference>
<protein>
    <submittedName>
        <fullName evidence="1">DUF309 domain-containing protein</fullName>
    </submittedName>
</protein>